<accession>A0A1R3IQE8</accession>
<dbReference type="AlphaFoldDB" id="A0A1R3IQE8"/>
<reference evidence="3" key="1">
    <citation type="submission" date="2013-09" db="EMBL/GenBank/DDBJ databases">
        <title>Corchorus olitorius genome sequencing.</title>
        <authorList>
            <person name="Alam M."/>
            <person name="Haque M.S."/>
            <person name="Islam M.S."/>
            <person name="Emdad E.M."/>
            <person name="Islam M.M."/>
            <person name="Ahmed B."/>
            <person name="Halim A."/>
            <person name="Hossen Q.M.M."/>
            <person name="Hossain M.Z."/>
            <person name="Ahmed R."/>
            <person name="Khan M.M."/>
            <person name="Islam R."/>
            <person name="Rashid M.M."/>
            <person name="Khan S.A."/>
            <person name="Rahman M.S."/>
            <person name="Alam M."/>
            <person name="Yahiya A.S."/>
            <person name="Khan M.S."/>
            <person name="Azam M.S."/>
            <person name="Haque T."/>
            <person name="Lashkar M.Z.H."/>
            <person name="Akhand A.I."/>
            <person name="Morshed G."/>
            <person name="Roy S."/>
            <person name="Uddin K.S."/>
            <person name="Rabeya T."/>
            <person name="Hossain A.S."/>
            <person name="Chowdhury A."/>
            <person name="Snigdha A.R."/>
            <person name="Mortoza M.S."/>
            <person name="Matin S.A."/>
            <person name="Hoque S.M.E."/>
            <person name="Islam M.K."/>
            <person name="Roy D.K."/>
            <person name="Haider R."/>
            <person name="Moosa M.M."/>
            <person name="Elias S.M."/>
            <person name="Hasan A.M."/>
            <person name="Jahan S."/>
            <person name="Shafiuddin M."/>
            <person name="Mahmood N."/>
            <person name="Shommy N.S."/>
        </authorList>
    </citation>
    <scope>NUCLEOTIDE SEQUENCE [LARGE SCALE GENOMIC DNA]</scope>
    <source>
        <strain evidence="3">cv. O-4</strain>
    </source>
</reference>
<gene>
    <name evidence="2" type="ORF">COLO4_21834</name>
</gene>
<protein>
    <submittedName>
        <fullName evidence="2">Uncharacterized protein</fullName>
    </submittedName>
</protein>
<evidence type="ECO:0000313" key="3">
    <source>
        <dbReference type="Proteomes" id="UP000187203"/>
    </source>
</evidence>
<feature type="chain" id="PRO_5012006178" evidence="1">
    <location>
        <begin position="19"/>
        <end position="122"/>
    </location>
</feature>
<sequence>MFCFFLLLYCISISSLFSASPVGSVAISTQVPLLFAFLLLDLHGPFLCFKYEFKFEQEVCVYFRDFDMREESIGGFREKRGHERSELEPKLEILVVEHIAGYGICKIHWGVADLHLMFAFPI</sequence>
<evidence type="ECO:0000256" key="1">
    <source>
        <dbReference type="SAM" id="SignalP"/>
    </source>
</evidence>
<dbReference type="EMBL" id="AWUE01017801">
    <property type="protein sequence ID" value="OMO84815.1"/>
    <property type="molecule type" value="Genomic_DNA"/>
</dbReference>
<keyword evidence="1" id="KW-0732">Signal</keyword>
<dbReference type="Proteomes" id="UP000187203">
    <property type="component" value="Unassembled WGS sequence"/>
</dbReference>
<proteinExistence type="predicted"/>
<evidence type="ECO:0000313" key="2">
    <source>
        <dbReference type="EMBL" id="OMO84815.1"/>
    </source>
</evidence>
<name>A0A1R3IQE8_9ROSI</name>
<organism evidence="2 3">
    <name type="scientific">Corchorus olitorius</name>
    <dbReference type="NCBI Taxonomy" id="93759"/>
    <lineage>
        <taxon>Eukaryota</taxon>
        <taxon>Viridiplantae</taxon>
        <taxon>Streptophyta</taxon>
        <taxon>Embryophyta</taxon>
        <taxon>Tracheophyta</taxon>
        <taxon>Spermatophyta</taxon>
        <taxon>Magnoliopsida</taxon>
        <taxon>eudicotyledons</taxon>
        <taxon>Gunneridae</taxon>
        <taxon>Pentapetalae</taxon>
        <taxon>rosids</taxon>
        <taxon>malvids</taxon>
        <taxon>Malvales</taxon>
        <taxon>Malvaceae</taxon>
        <taxon>Grewioideae</taxon>
        <taxon>Apeibeae</taxon>
        <taxon>Corchorus</taxon>
    </lineage>
</organism>
<comment type="caution">
    <text evidence="2">The sequence shown here is derived from an EMBL/GenBank/DDBJ whole genome shotgun (WGS) entry which is preliminary data.</text>
</comment>
<feature type="signal peptide" evidence="1">
    <location>
        <begin position="1"/>
        <end position="18"/>
    </location>
</feature>
<keyword evidence="3" id="KW-1185">Reference proteome</keyword>